<dbReference type="Pfam" id="PF01352">
    <property type="entry name" value="KRAB"/>
    <property type="match status" value="1"/>
</dbReference>
<evidence type="ECO:0000259" key="1">
    <source>
        <dbReference type="PROSITE" id="PS50805"/>
    </source>
</evidence>
<dbReference type="KEGG" id="tmu:111818981"/>
<dbReference type="InterPro" id="IPR036051">
    <property type="entry name" value="KRAB_dom_sf"/>
</dbReference>
<dbReference type="Proteomes" id="UP000248480">
    <property type="component" value="Unplaced"/>
</dbReference>
<dbReference type="SMART" id="SM00349">
    <property type="entry name" value="KRAB"/>
    <property type="match status" value="1"/>
</dbReference>
<dbReference type="CDD" id="cd07765">
    <property type="entry name" value="KRAB_A-box"/>
    <property type="match status" value="1"/>
</dbReference>
<dbReference type="InterPro" id="IPR050169">
    <property type="entry name" value="Krueppel_C2H2_ZnF"/>
</dbReference>
<dbReference type="SUPFAM" id="SSF109640">
    <property type="entry name" value="KRAB domain (Kruppel-associated box)"/>
    <property type="match status" value="1"/>
</dbReference>
<feature type="domain" description="KRAB" evidence="1">
    <location>
        <begin position="39"/>
        <end position="121"/>
    </location>
</feature>
<proteinExistence type="predicted"/>
<name>A0A2Y9RS90_TRIMA</name>
<protein>
    <submittedName>
        <fullName evidence="3">Zinc finger protein 250-like</fullName>
    </submittedName>
</protein>
<dbReference type="PANTHER" id="PTHR23232">
    <property type="entry name" value="KRAB DOMAIN C2H2 ZINC FINGER"/>
    <property type="match status" value="1"/>
</dbReference>
<dbReference type="RefSeq" id="XP_023597422.1">
    <property type="nucleotide sequence ID" value="XM_023741654.1"/>
</dbReference>
<dbReference type="AlphaFoldDB" id="A0A2Y9RS90"/>
<dbReference type="GeneID" id="111818981"/>
<accession>A0A2Y9RS90</accession>
<gene>
    <name evidence="3" type="primary">LOC111818981</name>
</gene>
<dbReference type="PANTHER" id="PTHR23232:SF142">
    <property type="entry name" value="GASTRULA ZINC FINGER PROTEIN XLCGF57.1-LIKE-RELATED"/>
    <property type="match status" value="1"/>
</dbReference>
<dbReference type="PROSITE" id="PS50805">
    <property type="entry name" value="KRAB"/>
    <property type="match status" value="1"/>
</dbReference>
<dbReference type="Gene3D" id="6.10.140.140">
    <property type="match status" value="1"/>
</dbReference>
<dbReference type="InParanoid" id="A0A2Y9RS90"/>
<evidence type="ECO:0000313" key="2">
    <source>
        <dbReference type="Proteomes" id="UP000248480"/>
    </source>
</evidence>
<evidence type="ECO:0000313" key="3">
    <source>
        <dbReference type="RefSeq" id="XP_023597422.1"/>
    </source>
</evidence>
<reference evidence="3" key="1">
    <citation type="submission" date="2025-08" db="UniProtKB">
        <authorList>
            <consortium name="RefSeq"/>
        </authorList>
    </citation>
    <scope>IDENTIFICATION</scope>
</reference>
<dbReference type="GO" id="GO:0006355">
    <property type="term" value="P:regulation of DNA-templated transcription"/>
    <property type="evidence" value="ECO:0007669"/>
    <property type="project" value="InterPro"/>
</dbReference>
<dbReference type="InterPro" id="IPR001909">
    <property type="entry name" value="KRAB"/>
</dbReference>
<sequence>MSAFPSLGRPGSAASSGQVQEIPVMAVKQLFPLGPQVAVTFEDVAVLLSQEEWDRLGPVQRDLYRDVMLETYGNLVSLGPETSEMLTLVQGRPDLCKDVKAPNLMSSLGWSMEKSPGLHTC</sequence>
<organism evidence="2 3">
    <name type="scientific">Trichechus manatus latirostris</name>
    <name type="common">Florida manatee</name>
    <dbReference type="NCBI Taxonomy" id="127582"/>
    <lineage>
        <taxon>Eukaryota</taxon>
        <taxon>Metazoa</taxon>
        <taxon>Chordata</taxon>
        <taxon>Craniata</taxon>
        <taxon>Vertebrata</taxon>
        <taxon>Euteleostomi</taxon>
        <taxon>Mammalia</taxon>
        <taxon>Eutheria</taxon>
        <taxon>Afrotheria</taxon>
        <taxon>Sirenia</taxon>
        <taxon>Trichechidae</taxon>
        <taxon>Trichechus</taxon>
    </lineage>
</organism>
<keyword evidence="2" id="KW-1185">Reference proteome</keyword>